<dbReference type="OrthoDB" id="4794810at2759"/>
<protein>
    <recommendedName>
        <fullName evidence="1">DUF7053 domain-containing protein</fullName>
    </recommendedName>
</protein>
<dbReference type="PANTHER" id="PTHR38117">
    <property type="entry name" value="NACHT AND WD40 DOMAIN PROTEIN"/>
    <property type="match status" value="1"/>
</dbReference>
<sequence>MPPPPLYPAMLLPYSYDCNLDALSNHILCVALFNTTDSLKHTTPLPGDVNAAKGVEMLQGHVFFIQFNPHMIKYEAIDKPMDPEPQLPTDRGLHGVAAPKCYQVTDKVHALPAGLWDSDVVSTYEFINLEKGVFIRIRSPLNTIMETVWTIQEKKGGGGYELIEDVVIKCSRLLVGVIRNTCEGTWRGIHEKMVAEMQKES</sequence>
<keyword evidence="3" id="KW-1185">Reference proteome</keyword>
<dbReference type="HOGENOM" id="CLU_083371_0_0_1"/>
<dbReference type="Proteomes" id="UP000031192">
    <property type="component" value="Unassembled WGS sequence"/>
</dbReference>
<dbReference type="PANTHER" id="PTHR38117:SF1">
    <property type="entry name" value="DUF3074 DOMAIN-CONTAINING PROTEIN"/>
    <property type="match status" value="1"/>
</dbReference>
<evidence type="ECO:0000313" key="3">
    <source>
        <dbReference type="Proteomes" id="UP000031192"/>
    </source>
</evidence>
<gene>
    <name evidence="2" type="ORF">MGU_02990</name>
</gene>
<dbReference type="Pfam" id="PF23155">
    <property type="entry name" value="DUF7053"/>
    <property type="match status" value="1"/>
</dbReference>
<proteinExistence type="predicted"/>
<organism evidence="2 3">
    <name type="scientific">Metarhizium guizhouense (strain ARSEF 977)</name>
    <dbReference type="NCBI Taxonomy" id="1276136"/>
    <lineage>
        <taxon>Eukaryota</taxon>
        <taxon>Fungi</taxon>
        <taxon>Dikarya</taxon>
        <taxon>Ascomycota</taxon>
        <taxon>Pezizomycotina</taxon>
        <taxon>Sordariomycetes</taxon>
        <taxon>Hypocreomycetidae</taxon>
        <taxon>Hypocreales</taxon>
        <taxon>Clavicipitaceae</taxon>
        <taxon>Metarhizium</taxon>
    </lineage>
</organism>
<dbReference type="EMBL" id="AZNH01000006">
    <property type="protein sequence ID" value="KID90285.1"/>
    <property type="molecule type" value="Genomic_DNA"/>
</dbReference>
<evidence type="ECO:0000313" key="2">
    <source>
        <dbReference type="EMBL" id="KID90285.1"/>
    </source>
</evidence>
<reference evidence="2 3" key="1">
    <citation type="journal article" date="2014" name="Proc. Natl. Acad. Sci. U.S.A.">
        <title>Trajectory and genomic determinants of fungal-pathogen speciation and host adaptation.</title>
        <authorList>
            <person name="Hu X."/>
            <person name="Xiao G."/>
            <person name="Zheng P."/>
            <person name="Shang Y."/>
            <person name="Su Y."/>
            <person name="Zhang X."/>
            <person name="Liu X."/>
            <person name="Zhan S."/>
            <person name="St Leger R.J."/>
            <person name="Wang C."/>
        </authorList>
    </citation>
    <scope>NUCLEOTIDE SEQUENCE [LARGE SCALE GENOMIC DNA]</scope>
    <source>
        <strain evidence="2 3">ARSEF 977</strain>
    </source>
</reference>
<dbReference type="InterPro" id="IPR055481">
    <property type="entry name" value="DUF7053"/>
</dbReference>
<name>A0A0B4GS92_METGA</name>
<accession>A0A0B4GS92</accession>
<evidence type="ECO:0000259" key="1">
    <source>
        <dbReference type="Pfam" id="PF23155"/>
    </source>
</evidence>
<comment type="caution">
    <text evidence="2">The sequence shown here is derived from an EMBL/GenBank/DDBJ whole genome shotgun (WGS) entry which is preliminary data.</text>
</comment>
<dbReference type="AlphaFoldDB" id="A0A0B4GS92"/>
<feature type="domain" description="DUF7053" evidence="1">
    <location>
        <begin position="35"/>
        <end position="198"/>
    </location>
</feature>